<name>A0A1C6WSJ4_PLABE</name>
<gene>
    <name evidence="1" type="ORF">PBNK65NY_000066200</name>
</gene>
<dbReference type="Proteomes" id="UP000516480">
    <property type="component" value="Chromosome 4"/>
</dbReference>
<evidence type="ECO:0000313" key="1">
    <source>
        <dbReference type="EMBL" id="SCL92348.1"/>
    </source>
</evidence>
<organism evidence="1 2">
    <name type="scientific">Plasmodium berghei</name>
    <dbReference type="NCBI Taxonomy" id="5821"/>
    <lineage>
        <taxon>Eukaryota</taxon>
        <taxon>Sar</taxon>
        <taxon>Alveolata</taxon>
        <taxon>Apicomplexa</taxon>
        <taxon>Aconoidasida</taxon>
        <taxon>Haemosporida</taxon>
        <taxon>Plasmodiidae</taxon>
        <taxon>Plasmodium</taxon>
        <taxon>Plasmodium (Vinckeia)</taxon>
    </lineage>
</organism>
<dbReference type="VEuPathDB" id="PlasmoDB:PBANKA_0418500"/>
<evidence type="ECO:0000313" key="2">
    <source>
        <dbReference type="Proteomes" id="UP000516480"/>
    </source>
</evidence>
<reference evidence="1 2" key="1">
    <citation type="submission" date="2016-08" db="EMBL/GenBank/DDBJ databases">
        <authorList>
            <consortium name="Pathogen Informatics"/>
        </authorList>
    </citation>
    <scope>NUCLEOTIDE SEQUENCE [LARGE SCALE GENOMIC DNA]</scope>
    <source>
        <strain evidence="1 2">NK65 ny</strain>
    </source>
</reference>
<proteinExistence type="predicted"/>
<dbReference type="AlphaFoldDB" id="A0A1C6WSJ4"/>
<accession>A0A1C6WSJ4</accession>
<dbReference type="EMBL" id="LT608140">
    <property type="protein sequence ID" value="SCL92348.1"/>
    <property type="molecule type" value="Genomic_DNA"/>
</dbReference>
<feature type="non-terminal residue" evidence="1">
    <location>
        <position position="293"/>
    </location>
</feature>
<protein>
    <submittedName>
        <fullName evidence="1">Uncharacterized protein</fullName>
    </submittedName>
</protein>
<sequence length="293" mass="30797">MSVFVPRSLSLNWLQHNAAISDIGIINRNPSVDITSYSRRSRLLTEKAGWSPFIKSAHVVTTAPPVKNVNKFASPTPSLKPQAKPAMVSKEFSLITTSHIQTRPGVIRPVIRNMQAKSDAPIATKNIQTTPPMIKKPAMPNKPASPIITPNVKAKPAAPNVQAKPAAPIVQAKPSATISTSNVHTKTAATISKSNVQVKPAAPNVQAKPSATISTSNVQTKTATTISKSNVQTKTAATISTSNVQTKTAATISKSNVQTKTAATISKSNVQTKTAATISTSNVQTKTAATIST</sequence>